<dbReference type="AlphaFoldDB" id="A0A0E9SM29"/>
<dbReference type="EMBL" id="GBXM01066153">
    <property type="protein sequence ID" value="JAH42424.1"/>
    <property type="molecule type" value="Transcribed_RNA"/>
</dbReference>
<proteinExistence type="predicted"/>
<evidence type="ECO:0000313" key="1">
    <source>
        <dbReference type="EMBL" id="JAH42424.1"/>
    </source>
</evidence>
<reference evidence="1" key="1">
    <citation type="submission" date="2014-11" db="EMBL/GenBank/DDBJ databases">
        <authorList>
            <person name="Amaro Gonzalez C."/>
        </authorList>
    </citation>
    <scope>NUCLEOTIDE SEQUENCE</scope>
</reference>
<sequence>MQLFSWRRETRQADRAIPTSSHTPVMSWAASYWRVLR</sequence>
<accession>A0A0E9SM29</accession>
<protein>
    <submittedName>
        <fullName evidence="1">Uncharacterized protein</fullName>
    </submittedName>
</protein>
<reference evidence="1" key="2">
    <citation type="journal article" date="2015" name="Fish Shellfish Immunol.">
        <title>Early steps in the European eel (Anguilla anguilla)-Vibrio vulnificus interaction in the gills: Role of the RtxA13 toxin.</title>
        <authorList>
            <person name="Callol A."/>
            <person name="Pajuelo D."/>
            <person name="Ebbesson L."/>
            <person name="Teles M."/>
            <person name="MacKenzie S."/>
            <person name="Amaro C."/>
        </authorList>
    </citation>
    <scope>NUCLEOTIDE SEQUENCE</scope>
</reference>
<name>A0A0E9SM29_ANGAN</name>
<organism evidence="1">
    <name type="scientific">Anguilla anguilla</name>
    <name type="common">European freshwater eel</name>
    <name type="synonym">Muraena anguilla</name>
    <dbReference type="NCBI Taxonomy" id="7936"/>
    <lineage>
        <taxon>Eukaryota</taxon>
        <taxon>Metazoa</taxon>
        <taxon>Chordata</taxon>
        <taxon>Craniata</taxon>
        <taxon>Vertebrata</taxon>
        <taxon>Euteleostomi</taxon>
        <taxon>Actinopterygii</taxon>
        <taxon>Neopterygii</taxon>
        <taxon>Teleostei</taxon>
        <taxon>Anguilliformes</taxon>
        <taxon>Anguillidae</taxon>
        <taxon>Anguilla</taxon>
    </lineage>
</organism>